<keyword evidence="3" id="KW-1185">Reference proteome</keyword>
<sequence length="78" mass="8900">PNSGTIETTSSLGPPKRECGRHSGPTETSLDGFSRTGMSVTFSFWWTKRWCCFNWAEIWNLTILMDCIIMRVPATVIW</sequence>
<dbReference type="AlphaFoldDB" id="A0A9N9GSD8"/>
<feature type="region of interest" description="Disordered" evidence="1">
    <location>
        <begin position="1"/>
        <end position="30"/>
    </location>
</feature>
<accession>A0A9N9GSD8</accession>
<feature type="compositionally biased region" description="Polar residues" evidence="1">
    <location>
        <begin position="1"/>
        <end position="12"/>
    </location>
</feature>
<evidence type="ECO:0000313" key="2">
    <source>
        <dbReference type="EMBL" id="CAG8626437.1"/>
    </source>
</evidence>
<comment type="caution">
    <text evidence="2">The sequence shown here is derived from an EMBL/GenBank/DDBJ whole genome shotgun (WGS) entry which is preliminary data.</text>
</comment>
<reference evidence="2" key="1">
    <citation type="submission" date="2021-06" db="EMBL/GenBank/DDBJ databases">
        <authorList>
            <person name="Kallberg Y."/>
            <person name="Tangrot J."/>
            <person name="Rosling A."/>
        </authorList>
    </citation>
    <scope>NUCLEOTIDE SEQUENCE</scope>
    <source>
        <strain evidence="2">MT106</strain>
    </source>
</reference>
<feature type="non-terminal residue" evidence="2">
    <location>
        <position position="1"/>
    </location>
</feature>
<organism evidence="2 3">
    <name type="scientific">Ambispora gerdemannii</name>
    <dbReference type="NCBI Taxonomy" id="144530"/>
    <lineage>
        <taxon>Eukaryota</taxon>
        <taxon>Fungi</taxon>
        <taxon>Fungi incertae sedis</taxon>
        <taxon>Mucoromycota</taxon>
        <taxon>Glomeromycotina</taxon>
        <taxon>Glomeromycetes</taxon>
        <taxon>Archaeosporales</taxon>
        <taxon>Ambisporaceae</taxon>
        <taxon>Ambispora</taxon>
    </lineage>
</organism>
<dbReference type="EMBL" id="CAJVPL010003105">
    <property type="protein sequence ID" value="CAG8626437.1"/>
    <property type="molecule type" value="Genomic_DNA"/>
</dbReference>
<protein>
    <submittedName>
        <fullName evidence="2">11379_t:CDS:1</fullName>
    </submittedName>
</protein>
<name>A0A9N9GSD8_9GLOM</name>
<dbReference type="Proteomes" id="UP000789831">
    <property type="component" value="Unassembled WGS sequence"/>
</dbReference>
<evidence type="ECO:0000313" key="3">
    <source>
        <dbReference type="Proteomes" id="UP000789831"/>
    </source>
</evidence>
<gene>
    <name evidence="2" type="ORF">AGERDE_LOCUS10312</name>
</gene>
<evidence type="ECO:0000256" key="1">
    <source>
        <dbReference type="SAM" id="MobiDB-lite"/>
    </source>
</evidence>
<proteinExistence type="predicted"/>